<evidence type="ECO:0000259" key="3">
    <source>
        <dbReference type="Pfam" id="PF20419"/>
    </source>
</evidence>
<keyword evidence="2" id="KW-0732">Signal</keyword>
<dbReference type="Pfam" id="PF13385">
    <property type="entry name" value="Laminin_G_3"/>
    <property type="match status" value="1"/>
</dbReference>
<feature type="region of interest" description="Disordered" evidence="1">
    <location>
        <begin position="373"/>
        <end position="392"/>
    </location>
</feature>
<gene>
    <name evidence="4" type="ORF">ACFOND_06375</name>
</gene>
<reference evidence="5" key="1">
    <citation type="journal article" date="2019" name="Int. J. Syst. Evol. Microbiol.">
        <title>The Global Catalogue of Microorganisms (GCM) 10K type strain sequencing project: providing services to taxonomists for standard genome sequencing and annotation.</title>
        <authorList>
            <consortium name="The Broad Institute Genomics Platform"/>
            <consortium name="The Broad Institute Genome Sequencing Center for Infectious Disease"/>
            <person name="Wu L."/>
            <person name="Ma J."/>
        </authorList>
    </citation>
    <scope>NUCLEOTIDE SEQUENCE [LARGE SCALE GENOMIC DNA]</scope>
    <source>
        <strain evidence="5">CECT 8288</strain>
    </source>
</reference>
<dbReference type="Gene3D" id="2.60.40.10">
    <property type="entry name" value="Immunoglobulins"/>
    <property type="match status" value="1"/>
</dbReference>
<comment type="caution">
    <text evidence="4">The sequence shown here is derived from an EMBL/GenBank/DDBJ whole genome shotgun (WGS) entry which is preliminary data.</text>
</comment>
<protein>
    <submittedName>
        <fullName evidence="4">DUF6701 domain-containing protein</fullName>
    </submittedName>
</protein>
<dbReference type="Proteomes" id="UP001595710">
    <property type="component" value="Unassembled WGS sequence"/>
</dbReference>
<dbReference type="Gene3D" id="2.60.120.260">
    <property type="entry name" value="Galactose-binding domain-like"/>
    <property type="match status" value="2"/>
</dbReference>
<feature type="chain" id="PRO_5046712878" evidence="2">
    <location>
        <begin position="29"/>
        <end position="1804"/>
    </location>
</feature>
<dbReference type="EMBL" id="JBHRYN010000008">
    <property type="protein sequence ID" value="MFC3701264.1"/>
    <property type="molecule type" value="Genomic_DNA"/>
</dbReference>
<evidence type="ECO:0000256" key="1">
    <source>
        <dbReference type="SAM" id="MobiDB-lite"/>
    </source>
</evidence>
<organism evidence="4 5">
    <name type="scientific">Reinekea marina</name>
    <dbReference type="NCBI Taxonomy" id="1310421"/>
    <lineage>
        <taxon>Bacteria</taxon>
        <taxon>Pseudomonadati</taxon>
        <taxon>Pseudomonadota</taxon>
        <taxon>Gammaproteobacteria</taxon>
        <taxon>Oceanospirillales</taxon>
        <taxon>Saccharospirillaceae</taxon>
        <taxon>Reinekea</taxon>
    </lineage>
</organism>
<dbReference type="InterPro" id="IPR018247">
    <property type="entry name" value="EF_Hand_1_Ca_BS"/>
</dbReference>
<name>A0ABV7WQY3_9GAMM</name>
<evidence type="ECO:0000313" key="4">
    <source>
        <dbReference type="EMBL" id="MFC3701264.1"/>
    </source>
</evidence>
<feature type="signal peptide" evidence="2">
    <location>
        <begin position="1"/>
        <end position="28"/>
    </location>
</feature>
<proteinExistence type="predicted"/>
<evidence type="ECO:0000256" key="2">
    <source>
        <dbReference type="SAM" id="SignalP"/>
    </source>
</evidence>
<dbReference type="InterPro" id="IPR046524">
    <property type="entry name" value="DUF6701"/>
</dbReference>
<dbReference type="PROSITE" id="PS00018">
    <property type="entry name" value="EF_HAND_1"/>
    <property type="match status" value="1"/>
</dbReference>
<dbReference type="Pfam" id="PF20419">
    <property type="entry name" value="DUF6701"/>
    <property type="match status" value="1"/>
</dbReference>
<dbReference type="InterPro" id="IPR013320">
    <property type="entry name" value="ConA-like_dom_sf"/>
</dbReference>
<sequence>MISNMRAMKTTRAIAIGILLLMQGMVFAATYTLPDDAGTGPFNNCSLATNVLTCSTTVTLGLNDIVNISQDNLVWIIEGDLLLSGSGISINLTGSNKLFIRTSNRVVGNFDNIAARANLFSENLINIRNNLQWEGNIQSNGSITFNNNATVIGNITTSQQFNFASGYVYGTCTATGGNFAANCQQITPTVSPQYCESFDLGIPPNWPVTTSANGVAEISHNTALVNSSPGSLTLRSGDVRVRSNNFDLSPASYSSVNISFWIRRGTNSLGTASERPDAGEHFDLYYLDNTSTWIYRGSLLGEGTDGQAYNINIPLGSNVIHSNFAFELRLRTANEVNGDFWHIDDVCITPQIIVPSPTLEYRFDETHWFGSPNEVKDSSGNSTHATADAASDTTTSTDAVMCSAANLNGIDQYIESPGLGPLRTTSTLSFWIKTPNGYSGTANPWTTPVVTGYEEAGGGDDIFWGYFDQNGKISTTKGNTQTSTSNKRATINDNRYHHVVSSWDSTTGETNVYIDGALDHSYTSETGDVTYLFKWIGLVEDSGGSLVYLNALIDEFVVFDSILTPEQVAKVNDLQKNNQNLDGSARVCEPPPQFRIIHSGTAQTCQDETIAIEIRDSAGNLITGYDKTVTFSTTTASTGPEFWGLVTGTNASSFTDNGDGTATYKFEPSDNGRIEISYANYDSNDTTVNFNVTDGSLSESSSYDPTVTFTANEVIQGSFRDEFQNSALVYRDEFETVSYSNNDGRGGLNWATDWIESDRVGGSQATGGDVRINNGHLELTGNDTSGGSFIQSSAEREVDLSSYTSASLRYTIQSTEVESNDTAVVEVSDDGGATWTILVTYTDDIPSWKPKSHDISAFISSNTRIRFRIVDQPGSTCCYGPANEILEIEDVEIIVDDSGSFSGNNGTLNFTAPWIESEAETQNSPSNGPISIYLDRLHLFGSSNANSPVWIERNLDLQAYDKATLTFDYAARGNVDAQDEAKVQIFNGSSWVDLQVFSGLTSGTANIDISSFMSSNTRFRFFIDSSNAGGTECCYDGNDEYFVIDNVDIEVSTVPQCTPPTSGPDHFSFSHDGNGINCATESITLTARNSDGTVFTTFAGDVDLSVSTSDGDWSHSSAGKVTNGSANNGQATVTFTTSDSGVVVLTYANTEPQTLNFNALYNSAVSEQSGNAPTTPRNDDPSMTFARSGFQFLDSTNSVISRVNVTAGLLADLKVQVVESDPNTNVCVPLFSNASTKDITMGTTCTTPNSCYPGEKVEWTNGSVNDEPLPNPENLEGGLATQSNPVVFSADSLANFRLKATDIGEQNLSLSYELTDIDGNPTSQFITGNLRLLSSPASLAIASVANASGNAPNGTDPFAKAGENFTTTLQALDSDGNPVSSFGRVAGLHNVLWDNTTLAGPIGGTTGNITGDSVGASSGGQWQGIDTDGNGSLDGISFLTGNGISYSEVGDINLIAEIYDFMGFGTNLVSNSVSTGRFTPAYLQVTEVNPNTATWGDGSSIYQGQDTSLTGLTYDVVAYDINGNVLTNYVGNYVDFGNKTDSLEKDSSQSSTGGDLTSSLAWTVSNDGDFDGTIRLTGDFTNVNWARNATGPTADDVLQTIGNLLLTTDALTDEDGICVQSSASGSCETTTADIADRSLYFGRLVLPSQVNGTDQDADIPVTLEYLSSYSGSEPIFSVQTTESDINNSLITGLNYNSGLCTISGCPASGTSTADLADGTFSGPAGTGTSMVNGLGQLSVNSSTSLQGLLEANAQIPSWLTWYWDGDANNNGVLEASELSAASTIILFGQYQGRQPILFTRPGFR</sequence>
<evidence type="ECO:0000313" key="5">
    <source>
        <dbReference type="Proteomes" id="UP001595710"/>
    </source>
</evidence>
<dbReference type="Gene3D" id="2.60.120.200">
    <property type="match status" value="1"/>
</dbReference>
<feature type="domain" description="DUF6701" evidence="3">
    <location>
        <begin position="1180"/>
        <end position="1800"/>
    </location>
</feature>
<dbReference type="InterPro" id="IPR013783">
    <property type="entry name" value="Ig-like_fold"/>
</dbReference>
<dbReference type="RefSeq" id="WP_290282733.1">
    <property type="nucleotide sequence ID" value="NZ_JAUFQI010000001.1"/>
</dbReference>
<accession>A0ABV7WQY3</accession>
<feature type="compositionally biased region" description="Low complexity" evidence="1">
    <location>
        <begin position="382"/>
        <end position="392"/>
    </location>
</feature>
<keyword evidence="5" id="KW-1185">Reference proteome</keyword>
<dbReference type="SUPFAM" id="SSF49899">
    <property type="entry name" value="Concanavalin A-like lectins/glucanases"/>
    <property type="match status" value="1"/>
</dbReference>